<keyword evidence="3" id="KW-1003">Cell membrane</keyword>
<dbReference type="Pfam" id="PF07681">
    <property type="entry name" value="DoxX"/>
    <property type="match status" value="1"/>
</dbReference>
<feature type="transmembrane region" description="Helical" evidence="7">
    <location>
        <begin position="91"/>
        <end position="114"/>
    </location>
</feature>
<feature type="transmembrane region" description="Helical" evidence="7">
    <location>
        <begin position="28"/>
        <end position="46"/>
    </location>
</feature>
<evidence type="ECO:0000313" key="8">
    <source>
        <dbReference type="EMBL" id="MCM2578729.1"/>
    </source>
</evidence>
<organism evidence="8 9">
    <name type="scientific">Streptomyces meridianus</name>
    <dbReference type="NCBI Taxonomy" id="2938945"/>
    <lineage>
        <taxon>Bacteria</taxon>
        <taxon>Bacillati</taxon>
        <taxon>Actinomycetota</taxon>
        <taxon>Actinomycetes</taxon>
        <taxon>Kitasatosporales</taxon>
        <taxon>Streptomycetaceae</taxon>
        <taxon>Streptomyces</taxon>
    </lineage>
</organism>
<protein>
    <submittedName>
        <fullName evidence="8">DoxX family protein</fullName>
    </submittedName>
</protein>
<keyword evidence="6 7" id="KW-0472">Membrane</keyword>
<name>A0ABT0X8I2_9ACTN</name>
<keyword evidence="4 7" id="KW-0812">Transmembrane</keyword>
<comment type="similarity">
    <text evidence="2">Belongs to the DoxX family.</text>
</comment>
<keyword evidence="5 7" id="KW-1133">Transmembrane helix</keyword>
<evidence type="ECO:0000313" key="9">
    <source>
        <dbReference type="Proteomes" id="UP001167160"/>
    </source>
</evidence>
<feature type="transmembrane region" description="Helical" evidence="7">
    <location>
        <begin position="164"/>
        <end position="181"/>
    </location>
</feature>
<keyword evidence="9" id="KW-1185">Reference proteome</keyword>
<evidence type="ECO:0000256" key="1">
    <source>
        <dbReference type="ARBA" id="ARBA00004651"/>
    </source>
</evidence>
<dbReference type="Proteomes" id="UP001167160">
    <property type="component" value="Unassembled WGS sequence"/>
</dbReference>
<evidence type="ECO:0000256" key="4">
    <source>
        <dbReference type="ARBA" id="ARBA00022692"/>
    </source>
</evidence>
<feature type="transmembrane region" description="Helical" evidence="7">
    <location>
        <begin position="126"/>
        <end position="144"/>
    </location>
</feature>
<evidence type="ECO:0000256" key="7">
    <source>
        <dbReference type="SAM" id="Phobius"/>
    </source>
</evidence>
<proteinExistence type="inferred from homology"/>
<evidence type="ECO:0000256" key="5">
    <source>
        <dbReference type="ARBA" id="ARBA00022989"/>
    </source>
</evidence>
<dbReference type="InterPro" id="IPR032808">
    <property type="entry name" value="DoxX"/>
</dbReference>
<gene>
    <name evidence="8" type="ORF">M1E25_15440</name>
</gene>
<dbReference type="PANTHER" id="PTHR33452">
    <property type="entry name" value="OXIDOREDUCTASE CATD-RELATED"/>
    <property type="match status" value="1"/>
</dbReference>
<dbReference type="RefSeq" id="WP_251415692.1">
    <property type="nucleotide sequence ID" value="NZ_JAMQGM010000031.1"/>
</dbReference>
<reference evidence="8" key="1">
    <citation type="journal article" date="2023" name="Int. J. Syst. Evol. Microbiol.">
        <title>Streptomyces meridianus sp. nov. isolated from brackish water of the Tagus estuary in Alcochete, Portugal.</title>
        <authorList>
            <person name="Santos J.D.N."/>
            <person name="Klimek D."/>
            <person name="Calusinska M."/>
            <person name="Lobo Da Cunha A."/>
            <person name="Catita J."/>
            <person name="Goncalves H."/>
            <person name="Gonzalez I."/>
            <person name="Reyes F."/>
            <person name="Lage O.M."/>
        </authorList>
    </citation>
    <scope>NUCLEOTIDE SEQUENCE</scope>
    <source>
        <strain evidence="8">MTZ3.1</strain>
    </source>
</reference>
<dbReference type="EMBL" id="JAMQGM010000031">
    <property type="protein sequence ID" value="MCM2578729.1"/>
    <property type="molecule type" value="Genomic_DNA"/>
</dbReference>
<evidence type="ECO:0000256" key="3">
    <source>
        <dbReference type="ARBA" id="ARBA00022475"/>
    </source>
</evidence>
<evidence type="ECO:0000256" key="2">
    <source>
        <dbReference type="ARBA" id="ARBA00006679"/>
    </source>
</evidence>
<comment type="subcellular location">
    <subcellularLocation>
        <location evidence="1">Cell membrane</location>
        <topology evidence="1">Multi-pass membrane protein</topology>
    </subcellularLocation>
</comment>
<accession>A0ABT0X8I2</accession>
<evidence type="ECO:0000256" key="6">
    <source>
        <dbReference type="ARBA" id="ARBA00023136"/>
    </source>
</evidence>
<dbReference type="PANTHER" id="PTHR33452:SF1">
    <property type="entry name" value="INNER MEMBRANE PROTEIN YPHA-RELATED"/>
    <property type="match status" value="1"/>
</dbReference>
<comment type="caution">
    <text evidence="8">The sequence shown here is derived from an EMBL/GenBank/DDBJ whole genome shotgun (WGS) entry which is preliminary data.</text>
</comment>
<sequence>MSLSETLVPLAEGPPAEPDAPKRRAHDAGLLVLRLAVGALFAVHGAQKLVGWFGGAGLDGTGHFFEKAGYPAGRTMAAVAGACELAGGVGLILGLFMPFAAAALVGVMINAVAVKWSGGFFAPSGIEFEATLLAVTTALTLAGPGRIATDHVLPGLRNHRLARGIWLLVLAVLVAGALLVIRSQGILQ</sequence>
<dbReference type="InterPro" id="IPR051907">
    <property type="entry name" value="DoxX-like_oxidoreductase"/>
</dbReference>